<dbReference type="PROSITE" id="PS50042">
    <property type="entry name" value="CNMP_BINDING_3"/>
    <property type="match status" value="1"/>
</dbReference>
<dbReference type="CDD" id="cd00038">
    <property type="entry name" value="CAP_ED"/>
    <property type="match status" value="1"/>
</dbReference>
<dbReference type="Gene3D" id="2.60.120.10">
    <property type="entry name" value="Jelly Rolls"/>
    <property type="match status" value="1"/>
</dbReference>
<keyword evidence="3 6" id="KW-0812">Transmembrane</keyword>
<evidence type="ECO:0000256" key="2">
    <source>
        <dbReference type="ARBA" id="ARBA00022475"/>
    </source>
</evidence>
<accession>A0A4R7P9T5</accession>
<comment type="caution">
    <text evidence="9">The sequence shown here is derived from an EMBL/GenBank/DDBJ whole genome shotgun (WGS) entry which is preliminary data.</text>
</comment>
<dbReference type="PANTHER" id="PTHR33406:SF12">
    <property type="entry name" value="BLR2997 PROTEIN"/>
    <property type="match status" value="1"/>
</dbReference>
<evidence type="ECO:0000256" key="5">
    <source>
        <dbReference type="ARBA" id="ARBA00023136"/>
    </source>
</evidence>
<dbReference type="SMART" id="SM00100">
    <property type="entry name" value="cNMP"/>
    <property type="match status" value="1"/>
</dbReference>
<feature type="transmembrane region" description="Helical" evidence="6">
    <location>
        <begin position="16"/>
        <end position="34"/>
    </location>
</feature>
<feature type="transmembrane region" description="Helical" evidence="6">
    <location>
        <begin position="249"/>
        <end position="269"/>
    </location>
</feature>
<dbReference type="Proteomes" id="UP000295341">
    <property type="component" value="Unassembled WGS sequence"/>
</dbReference>
<evidence type="ECO:0000313" key="10">
    <source>
        <dbReference type="Proteomes" id="UP000295341"/>
    </source>
</evidence>
<organism evidence="9 10">
    <name type="scientific">Panacagrimonas perspica</name>
    <dbReference type="NCBI Taxonomy" id="381431"/>
    <lineage>
        <taxon>Bacteria</taxon>
        <taxon>Pseudomonadati</taxon>
        <taxon>Pseudomonadota</taxon>
        <taxon>Gammaproteobacteria</taxon>
        <taxon>Nevskiales</taxon>
        <taxon>Nevskiaceae</taxon>
        <taxon>Panacagrimonas</taxon>
    </lineage>
</organism>
<dbReference type="PROSITE" id="PS50156">
    <property type="entry name" value="SSD"/>
    <property type="match status" value="1"/>
</dbReference>
<dbReference type="Pfam" id="PF00027">
    <property type="entry name" value="cNMP_binding"/>
    <property type="match status" value="1"/>
</dbReference>
<gene>
    <name evidence="9" type="ORF">DFR24_0108</name>
</gene>
<dbReference type="InterPro" id="IPR000595">
    <property type="entry name" value="cNMP-bd_dom"/>
</dbReference>
<reference evidence="9 10" key="1">
    <citation type="submission" date="2019-03" db="EMBL/GenBank/DDBJ databases">
        <title>Genomic Encyclopedia of Type Strains, Phase IV (KMG-IV): sequencing the most valuable type-strain genomes for metagenomic binning, comparative biology and taxonomic classification.</title>
        <authorList>
            <person name="Goeker M."/>
        </authorList>
    </citation>
    <scope>NUCLEOTIDE SEQUENCE [LARGE SCALE GENOMIC DNA]</scope>
    <source>
        <strain evidence="9 10">DSM 26377</strain>
    </source>
</reference>
<evidence type="ECO:0000256" key="6">
    <source>
        <dbReference type="SAM" id="Phobius"/>
    </source>
</evidence>
<feature type="transmembrane region" description="Helical" evidence="6">
    <location>
        <begin position="275"/>
        <end position="296"/>
    </location>
</feature>
<sequence>MNTFDKLLELVARRPAFILLLVVAVSIYSAFRLIELPGFTSRLKLDPSTETLLPQDDEDRQVFERVRDTFGDADAVLMSVRLEPMFTPENMARIDELTQRLRKFPGVKSVFSLGTAPNVLAEGDDLEVSTFTQQAANDPAAVKRFPEQIAANPIYRGVLVADDGVHTALAIGLDAQGEELFRKQDYAKQFRDMARQITGSQEVWLAGSPVVKAASTKAMLDTLVFSVPMIYAITVLMLYLAFRSVRATLAVVTTVTVGLLWTAGTAVNLGYSLNLVSIITPPLVITLGLAYSIHLLSDYFSVAANSAEERRQRVLHVMGRVGAGLLLAGATTIAGFLALMPNALPAIREFAILSSIGVVYLSFLILLFLPALLDLMRCGRHPRELGEKTAQRWADKIALFDIKWRRPIIWIALIMVPLNLWLASGIPIGTDYIKAFREGNPVREEYEAINRSFNGANIVSVVIETHVNDALTDPELVRGIDDLQSWLRKQPEVGQTISYVDHLKLLNQSLNNGDPAYFSIPNDPAAIKQLLVFAGGDDIRRVIDARFRSALVTVRIKVGDSIEITHFIERVEKRLAQLQPPLNGAITGTPVLATRTVNAIGQGQWMSLAIACVAIWAMLALMFTSARAGLWALLPNLVPVSIYFGTLRLLDIPLNPTNSLIASIVLGVAVDDTVHFLTRFNREARATGSETKAVQAALRETLRPTTLTTVALCLGLLALTGSELRSQVQFGMLASFTLFLAWISEIALTPALGSRLRIVTLWDLLRLDLGQSPQHTIPLLSGLSLRQARVFALMSKFESFKPGETVIRQGDFSRDMYVIVDGNLEVWIERGEDRKVLATLGRGAVMGEAGYFGQRRTASVSSVTPVRLLRFDSNDLERLRRRFPWIAATVFRNLNRVQAERLARATAMLQ</sequence>
<dbReference type="GO" id="GO:0005886">
    <property type="term" value="C:plasma membrane"/>
    <property type="evidence" value="ECO:0007669"/>
    <property type="project" value="UniProtKB-SubCell"/>
</dbReference>
<keyword evidence="5 6" id="KW-0472">Membrane</keyword>
<feature type="domain" description="Cyclic nucleotide-binding" evidence="7">
    <location>
        <begin position="779"/>
        <end position="879"/>
    </location>
</feature>
<proteinExistence type="predicted"/>
<evidence type="ECO:0000256" key="4">
    <source>
        <dbReference type="ARBA" id="ARBA00022989"/>
    </source>
</evidence>
<feature type="transmembrane region" description="Helical" evidence="6">
    <location>
        <begin position="605"/>
        <end position="623"/>
    </location>
</feature>
<feature type="transmembrane region" description="Helical" evidence="6">
    <location>
        <begin position="350"/>
        <end position="373"/>
    </location>
</feature>
<dbReference type="SUPFAM" id="SSF51206">
    <property type="entry name" value="cAMP-binding domain-like"/>
    <property type="match status" value="1"/>
</dbReference>
<dbReference type="SUPFAM" id="SSF82866">
    <property type="entry name" value="Multidrug efflux transporter AcrB transmembrane domain"/>
    <property type="match status" value="2"/>
</dbReference>
<dbReference type="InterPro" id="IPR000731">
    <property type="entry name" value="SSD"/>
</dbReference>
<keyword evidence="4 6" id="KW-1133">Transmembrane helix</keyword>
<name>A0A4R7P9T5_9GAMM</name>
<dbReference type="RefSeq" id="WP_246051451.1">
    <property type="nucleotide sequence ID" value="NZ_MWIN01000023.1"/>
</dbReference>
<feature type="domain" description="SSD" evidence="8">
    <location>
        <begin position="249"/>
        <end position="375"/>
    </location>
</feature>
<dbReference type="InterPro" id="IPR018490">
    <property type="entry name" value="cNMP-bd_dom_sf"/>
</dbReference>
<dbReference type="InterPro" id="IPR014710">
    <property type="entry name" value="RmlC-like_jellyroll"/>
</dbReference>
<dbReference type="Gene3D" id="1.20.1640.10">
    <property type="entry name" value="Multidrug efflux transporter AcrB transmembrane domain"/>
    <property type="match status" value="2"/>
</dbReference>
<keyword evidence="2" id="KW-1003">Cell membrane</keyword>
<feature type="transmembrane region" description="Helical" evidence="6">
    <location>
        <begin position="317"/>
        <end position="338"/>
    </location>
</feature>
<evidence type="ECO:0000256" key="1">
    <source>
        <dbReference type="ARBA" id="ARBA00004651"/>
    </source>
</evidence>
<dbReference type="AlphaFoldDB" id="A0A4R7P9T5"/>
<dbReference type="InterPro" id="IPR050545">
    <property type="entry name" value="Mycobact_MmpL"/>
</dbReference>
<evidence type="ECO:0000259" key="7">
    <source>
        <dbReference type="PROSITE" id="PS50042"/>
    </source>
</evidence>
<feature type="transmembrane region" description="Helical" evidence="6">
    <location>
        <begin position="408"/>
        <end position="428"/>
    </location>
</feature>
<dbReference type="PANTHER" id="PTHR33406">
    <property type="entry name" value="MEMBRANE PROTEIN MJ1562-RELATED"/>
    <property type="match status" value="1"/>
</dbReference>
<evidence type="ECO:0000256" key="3">
    <source>
        <dbReference type="ARBA" id="ARBA00022692"/>
    </source>
</evidence>
<feature type="transmembrane region" description="Helical" evidence="6">
    <location>
        <begin position="223"/>
        <end position="242"/>
    </location>
</feature>
<protein>
    <submittedName>
        <fullName evidence="9">Putative RND superfamily exporter protein</fullName>
    </submittedName>
</protein>
<dbReference type="InterPro" id="IPR004869">
    <property type="entry name" value="MMPL_dom"/>
</dbReference>
<evidence type="ECO:0000313" key="9">
    <source>
        <dbReference type="EMBL" id="TDU30754.1"/>
    </source>
</evidence>
<evidence type="ECO:0000259" key="8">
    <source>
        <dbReference type="PROSITE" id="PS50156"/>
    </source>
</evidence>
<dbReference type="EMBL" id="SOBT01000008">
    <property type="protein sequence ID" value="TDU30754.1"/>
    <property type="molecule type" value="Genomic_DNA"/>
</dbReference>
<keyword evidence="10" id="KW-1185">Reference proteome</keyword>
<dbReference type="Pfam" id="PF03176">
    <property type="entry name" value="MMPL"/>
    <property type="match status" value="2"/>
</dbReference>
<comment type="subcellular location">
    <subcellularLocation>
        <location evidence="1">Cell membrane</location>
        <topology evidence="1">Multi-pass membrane protein</topology>
    </subcellularLocation>
</comment>